<evidence type="ECO:0000313" key="7">
    <source>
        <dbReference type="Proteomes" id="UP001602119"/>
    </source>
</evidence>
<keyword evidence="2 4" id="KW-0732">Signal</keyword>
<name>A0ABW6VFU4_MICFU</name>
<keyword evidence="7" id="KW-1185">Reference proteome</keyword>
<comment type="caution">
    <text evidence="6">The sequence shown here is derived from an EMBL/GenBank/DDBJ whole genome shotgun (WGS) entry which is preliminary data.</text>
</comment>
<evidence type="ECO:0000256" key="2">
    <source>
        <dbReference type="ARBA" id="ARBA00022729"/>
    </source>
</evidence>
<dbReference type="Proteomes" id="UP001602119">
    <property type="component" value="Unassembled WGS sequence"/>
</dbReference>
<dbReference type="Gene3D" id="3.40.50.1820">
    <property type="entry name" value="alpha/beta hydrolase"/>
    <property type="match status" value="1"/>
</dbReference>
<dbReference type="SUPFAM" id="SSF53474">
    <property type="entry name" value="alpha/beta-Hydrolases"/>
    <property type="match status" value="1"/>
</dbReference>
<evidence type="ECO:0000256" key="3">
    <source>
        <dbReference type="ARBA" id="ARBA00022801"/>
    </source>
</evidence>
<proteinExistence type="inferred from homology"/>
<keyword evidence="3 6" id="KW-0378">Hydrolase</keyword>
<protein>
    <submittedName>
        <fullName evidence="6">Alpha/beta hydrolase</fullName>
    </submittedName>
</protein>
<evidence type="ECO:0000256" key="1">
    <source>
        <dbReference type="ARBA" id="ARBA00010088"/>
    </source>
</evidence>
<dbReference type="PANTHER" id="PTHR43248">
    <property type="entry name" value="2-SUCCINYL-6-HYDROXY-2,4-CYCLOHEXADIENE-1-CARBOXYLATE SYNTHASE"/>
    <property type="match status" value="1"/>
</dbReference>
<evidence type="ECO:0000313" key="6">
    <source>
        <dbReference type="EMBL" id="MFF4778181.1"/>
    </source>
</evidence>
<feature type="domain" description="Peptidase S33 tripeptidyl aminopeptidase-like C-terminal" evidence="5">
    <location>
        <begin position="395"/>
        <end position="492"/>
    </location>
</feature>
<organism evidence="6 7">
    <name type="scientific">Microtetraspora fusca</name>
    <dbReference type="NCBI Taxonomy" id="1997"/>
    <lineage>
        <taxon>Bacteria</taxon>
        <taxon>Bacillati</taxon>
        <taxon>Actinomycetota</taxon>
        <taxon>Actinomycetes</taxon>
        <taxon>Streptosporangiales</taxon>
        <taxon>Streptosporangiaceae</taxon>
        <taxon>Microtetraspora</taxon>
    </lineage>
</organism>
<evidence type="ECO:0000256" key="4">
    <source>
        <dbReference type="SAM" id="SignalP"/>
    </source>
</evidence>
<evidence type="ECO:0000259" key="5">
    <source>
        <dbReference type="Pfam" id="PF08386"/>
    </source>
</evidence>
<dbReference type="InterPro" id="IPR013595">
    <property type="entry name" value="Pept_S33_TAP-like_C"/>
</dbReference>
<accession>A0ABW6VFU4</accession>
<dbReference type="GO" id="GO:0016787">
    <property type="term" value="F:hydrolase activity"/>
    <property type="evidence" value="ECO:0007669"/>
    <property type="project" value="UniProtKB-KW"/>
</dbReference>
<feature type="chain" id="PRO_5046166414" evidence="4">
    <location>
        <begin position="34"/>
        <end position="504"/>
    </location>
</feature>
<dbReference type="PANTHER" id="PTHR43248:SF29">
    <property type="entry name" value="TRIPEPTIDYL AMINOPEPTIDASE"/>
    <property type="match status" value="1"/>
</dbReference>
<dbReference type="Pfam" id="PF08386">
    <property type="entry name" value="Abhydrolase_4"/>
    <property type="match status" value="1"/>
</dbReference>
<dbReference type="EMBL" id="JBIAXI010000029">
    <property type="protein sequence ID" value="MFF4778181.1"/>
    <property type="molecule type" value="Genomic_DNA"/>
</dbReference>
<comment type="similarity">
    <text evidence="1">Belongs to the peptidase S33 family.</text>
</comment>
<sequence>MSLVPRLSPFWRRPLAGAAAVVSLAAAAVTVPASPAAATSGRHIDWRPCSQDASADCGTLVLPIDWARPHGATFGLAVARRKATDPAARIGSLVTNWGGPGTSGVDAVVGPYKDVFSPAVRARFDLVSFDPRGVGRSSPVTCDMAVVGPQPTTDPATQRGYADLVGYNRRMAENCRSHTGAIYDHVDSRNAARDVDALRAALGDRKLTYWGVSYGTVIGQQYAELFPGRIRTLALDSNLDHSQGVRGYLDTTAAASEDSFNQFATWCSASAGCALHGRDVGAVFDQLYARAEAGTLPDPDDPTSGITPQYLLNHTQHHFAMMGSDNWASLATMLAAMSQQPSRPVPPKSAPDAGQGLGYDQKVFCSDWQLSLDGPGALAAAERRLARIAPHMRRQTLAWSVMTSCQGKPVTLTNPPHRFRISGAPPILLVNNLHDPNTPYAFATNVARQIPASVLLTYNGWGHGSYNRSRCIADLTDRYLIDARPPANGTRCPAIPPVDTPRAP</sequence>
<dbReference type="InterPro" id="IPR029058">
    <property type="entry name" value="AB_hydrolase_fold"/>
</dbReference>
<dbReference type="RefSeq" id="WP_066944637.1">
    <property type="nucleotide sequence ID" value="NZ_BBYK01000057.1"/>
</dbReference>
<gene>
    <name evidence="6" type="ORF">ACFY05_35680</name>
</gene>
<reference evidence="6 7" key="1">
    <citation type="submission" date="2024-10" db="EMBL/GenBank/DDBJ databases">
        <title>The Natural Products Discovery Center: Release of the First 8490 Sequenced Strains for Exploring Actinobacteria Biosynthetic Diversity.</title>
        <authorList>
            <person name="Kalkreuter E."/>
            <person name="Kautsar S.A."/>
            <person name="Yang D."/>
            <person name="Bader C.D."/>
            <person name="Teijaro C.N."/>
            <person name="Fluegel L."/>
            <person name="Davis C.M."/>
            <person name="Simpson J.R."/>
            <person name="Lauterbach L."/>
            <person name="Steele A.D."/>
            <person name="Gui C."/>
            <person name="Meng S."/>
            <person name="Li G."/>
            <person name="Viehrig K."/>
            <person name="Ye F."/>
            <person name="Su P."/>
            <person name="Kiefer A.F."/>
            <person name="Nichols A."/>
            <person name="Cepeda A.J."/>
            <person name="Yan W."/>
            <person name="Fan B."/>
            <person name="Jiang Y."/>
            <person name="Adhikari A."/>
            <person name="Zheng C.-J."/>
            <person name="Schuster L."/>
            <person name="Cowan T.M."/>
            <person name="Smanski M.J."/>
            <person name="Chevrette M.G."/>
            <person name="De Carvalho L.P.S."/>
            <person name="Shen B."/>
        </authorList>
    </citation>
    <scope>NUCLEOTIDE SEQUENCE [LARGE SCALE GENOMIC DNA]</scope>
    <source>
        <strain evidence="6 7">NPDC001281</strain>
    </source>
</reference>
<feature type="signal peptide" evidence="4">
    <location>
        <begin position="1"/>
        <end position="33"/>
    </location>
</feature>
<dbReference type="InterPro" id="IPR051601">
    <property type="entry name" value="Serine_prot/Carboxylest_S33"/>
</dbReference>